<feature type="transmembrane region" description="Helical" evidence="1">
    <location>
        <begin position="7"/>
        <end position="27"/>
    </location>
</feature>
<dbReference type="RefSeq" id="WP_095552138.1">
    <property type="nucleotide sequence ID" value="NZ_NSJE01000013.1"/>
</dbReference>
<evidence type="ECO:0000256" key="1">
    <source>
        <dbReference type="SAM" id="Phobius"/>
    </source>
</evidence>
<protein>
    <submittedName>
        <fullName evidence="2">Uncharacterized protein</fullName>
    </submittedName>
</protein>
<keyword evidence="1" id="KW-0812">Transmembrane</keyword>
<evidence type="ECO:0000313" key="2">
    <source>
        <dbReference type="EMBL" id="PAT42476.1"/>
    </source>
</evidence>
<evidence type="ECO:0000313" key="3">
    <source>
        <dbReference type="Proteomes" id="UP000218439"/>
    </source>
</evidence>
<dbReference type="EMBL" id="NSJE01000013">
    <property type="protein sequence ID" value="PAT42476.1"/>
    <property type="molecule type" value="Genomic_DNA"/>
</dbReference>
<reference evidence="2 3" key="1">
    <citation type="submission" date="2017-08" db="EMBL/GenBank/DDBJ databases">
        <title>WGS of Clinical strains of the CDC Group NO-1 linked to zoonotic infections in humans.</title>
        <authorList>
            <person name="Bernier A.-M."/>
            <person name="Bernard K."/>
        </authorList>
    </citation>
    <scope>NUCLEOTIDE SEQUENCE [LARGE SCALE GENOMIC DNA]</scope>
    <source>
        <strain evidence="2 3">NML120219</strain>
    </source>
</reference>
<name>A0A2A2AXB8_9BURK</name>
<organism evidence="2 3">
    <name type="scientific">Vandammella animalimorsus</name>
    <dbReference type="NCBI Taxonomy" id="2029117"/>
    <lineage>
        <taxon>Bacteria</taxon>
        <taxon>Pseudomonadati</taxon>
        <taxon>Pseudomonadota</taxon>
        <taxon>Betaproteobacteria</taxon>
        <taxon>Burkholderiales</taxon>
        <taxon>Comamonadaceae</taxon>
        <taxon>Vandammella</taxon>
    </lineage>
</organism>
<gene>
    <name evidence="2" type="ORF">CK621_09060</name>
</gene>
<feature type="transmembrane region" description="Helical" evidence="1">
    <location>
        <begin position="65"/>
        <end position="86"/>
    </location>
</feature>
<dbReference type="Proteomes" id="UP000218439">
    <property type="component" value="Unassembled WGS sequence"/>
</dbReference>
<feature type="transmembrane region" description="Helical" evidence="1">
    <location>
        <begin position="33"/>
        <end position="53"/>
    </location>
</feature>
<dbReference type="AlphaFoldDB" id="A0A2A2AXB8"/>
<accession>A0A2A2AXB8</accession>
<keyword evidence="1" id="KW-1133">Transmembrane helix</keyword>
<comment type="caution">
    <text evidence="2">The sequence shown here is derived from an EMBL/GenBank/DDBJ whole genome shotgun (WGS) entry which is preliminary data.</text>
</comment>
<sequence length="90" mass="10121">MDVAVRAWLALLFCFAAPLSALLLLSWPWQLGLGLPLFAVYFYTCGPLLAWFSQRWPPIVKRRPHPVRIAVLLACMAVTLVLLALFKANI</sequence>
<keyword evidence="1" id="KW-0472">Membrane</keyword>
<proteinExistence type="predicted"/>